<dbReference type="PANTHER" id="PTHR23526">
    <property type="entry name" value="INTEGRAL MEMBRANE TRANSPORT PROTEIN-RELATED"/>
    <property type="match status" value="1"/>
</dbReference>
<dbReference type="GO" id="GO:0005886">
    <property type="term" value="C:plasma membrane"/>
    <property type="evidence" value="ECO:0007669"/>
    <property type="project" value="UniProtKB-SubCell"/>
</dbReference>
<evidence type="ECO:0000256" key="3">
    <source>
        <dbReference type="ARBA" id="ARBA00022989"/>
    </source>
</evidence>
<name>A0A512SXQ9_9MICO</name>
<accession>A0A512SXQ9</accession>
<feature type="transmembrane region" description="Helical" evidence="5">
    <location>
        <begin position="31"/>
        <end position="53"/>
    </location>
</feature>
<feature type="transmembrane region" description="Helical" evidence="5">
    <location>
        <begin position="269"/>
        <end position="286"/>
    </location>
</feature>
<organism evidence="7 8">
    <name type="scientific">Knoellia locipacati</name>
    <dbReference type="NCBI Taxonomy" id="882824"/>
    <lineage>
        <taxon>Bacteria</taxon>
        <taxon>Bacillati</taxon>
        <taxon>Actinomycetota</taxon>
        <taxon>Actinomycetes</taxon>
        <taxon>Micrococcales</taxon>
        <taxon>Intrasporangiaceae</taxon>
        <taxon>Knoellia</taxon>
    </lineage>
</organism>
<dbReference type="GO" id="GO:0022857">
    <property type="term" value="F:transmembrane transporter activity"/>
    <property type="evidence" value="ECO:0007669"/>
    <property type="project" value="InterPro"/>
</dbReference>
<reference evidence="7 8" key="1">
    <citation type="submission" date="2019-07" db="EMBL/GenBank/DDBJ databases">
        <title>Whole genome shotgun sequence of Knoellia locipacati NBRC 109775.</title>
        <authorList>
            <person name="Hosoyama A."/>
            <person name="Uohara A."/>
            <person name="Ohji S."/>
            <person name="Ichikawa N."/>
        </authorList>
    </citation>
    <scope>NUCLEOTIDE SEQUENCE [LARGE SCALE GENOMIC DNA]</scope>
    <source>
        <strain evidence="7 8">NBRC 109775</strain>
    </source>
</reference>
<evidence type="ECO:0000256" key="5">
    <source>
        <dbReference type="SAM" id="Phobius"/>
    </source>
</evidence>
<dbReference type="AlphaFoldDB" id="A0A512SXQ9"/>
<feature type="transmembrane region" description="Helical" evidence="5">
    <location>
        <begin position="127"/>
        <end position="148"/>
    </location>
</feature>
<dbReference type="Pfam" id="PF07690">
    <property type="entry name" value="MFS_1"/>
    <property type="match status" value="1"/>
</dbReference>
<dbReference type="PANTHER" id="PTHR23526:SF4">
    <property type="entry name" value="INTEGRAL MEMBRANE TRANSPORT PROTEIN"/>
    <property type="match status" value="1"/>
</dbReference>
<evidence type="ECO:0000259" key="6">
    <source>
        <dbReference type="PROSITE" id="PS50850"/>
    </source>
</evidence>
<evidence type="ECO:0000256" key="2">
    <source>
        <dbReference type="ARBA" id="ARBA00022692"/>
    </source>
</evidence>
<proteinExistence type="predicted"/>
<keyword evidence="2 5" id="KW-0812">Transmembrane</keyword>
<feature type="transmembrane region" description="Helical" evidence="5">
    <location>
        <begin position="65"/>
        <end position="88"/>
    </location>
</feature>
<feature type="transmembrane region" description="Helical" evidence="5">
    <location>
        <begin position="94"/>
        <end position="115"/>
    </location>
</feature>
<evidence type="ECO:0000313" key="8">
    <source>
        <dbReference type="Proteomes" id="UP000321793"/>
    </source>
</evidence>
<dbReference type="Gene3D" id="1.20.1250.20">
    <property type="entry name" value="MFS general substrate transporter like domains"/>
    <property type="match status" value="2"/>
</dbReference>
<protein>
    <submittedName>
        <fullName evidence="7">MFS transporter</fullName>
    </submittedName>
</protein>
<feature type="transmembrane region" description="Helical" evidence="5">
    <location>
        <begin position="160"/>
        <end position="178"/>
    </location>
</feature>
<dbReference type="SUPFAM" id="SSF103473">
    <property type="entry name" value="MFS general substrate transporter"/>
    <property type="match status" value="1"/>
</dbReference>
<gene>
    <name evidence="7" type="ORF">KLO01_08070</name>
</gene>
<comment type="subcellular location">
    <subcellularLocation>
        <location evidence="1">Cell membrane</location>
        <topology evidence="1">Multi-pass membrane protein</topology>
    </subcellularLocation>
</comment>
<evidence type="ECO:0000313" key="7">
    <source>
        <dbReference type="EMBL" id="GEQ12760.1"/>
    </source>
</evidence>
<feature type="transmembrane region" description="Helical" evidence="5">
    <location>
        <begin position="199"/>
        <end position="227"/>
    </location>
</feature>
<dbReference type="EMBL" id="BKBA01000003">
    <property type="protein sequence ID" value="GEQ12760.1"/>
    <property type="molecule type" value="Genomic_DNA"/>
</dbReference>
<sequence length="386" mass="39454">MFLCVVTAALHAAYSAVRVLVSYRALDLGGDAVAIGVITALFALLPLFVALQVGRAVDRDRAGTFLQAGLVLTALAVGVITVSGNLVWLGVGNVLLGFGQILAMVAAQGFVPVLAEPNSLDQRFAAWTLSVSVGQTIGLPVAGLVSAWGGGARDAATTRALVALLVLLVLAAPLAFLLRNPATTAREGDEGPQSLATMLVIPGMGPAVLSSLAVLTSMDLVAAYLPVLGEEHGFTVLLVTILIAVRTGSSVLSRAFLPLLLRHVTRARLLVSATLCSGVPMALLPFTSSPVVMGAMLAVAGFFWGIGQPLTMSWVVGLVTDRNRASALGLRLTGNRIGQFIVPLGASAAAGAAGVGSVFLANGALLLGSAFVTWSSLRSRLSSPSD</sequence>
<evidence type="ECO:0000256" key="1">
    <source>
        <dbReference type="ARBA" id="ARBA00004651"/>
    </source>
</evidence>
<keyword evidence="3 5" id="KW-1133">Transmembrane helix</keyword>
<dbReference type="InterPro" id="IPR036259">
    <property type="entry name" value="MFS_trans_sf"/>
</dbReference>
<feature type="transmembrane region" description="Helical" evidence="5">
    <location>
        <begin position="292"/>
        <end position="319"/>
    </location>
</feature>
<keyword evidence="8" id="KW-1185">Reference proteome</keyword>
<evidence type="ECO:0000256" key="4">
    <source>
        <dbReference type="ARBA" id="ARBA00023136"/>
    </source>
</evidence>
<dbReference type="PROSITE" id="PS50850">
    <property type="entry name" value="MFS"/>
    <property type="match status" value="1"/>
</dbReference>
<dbReference type="InterPro" id="IPR011701">
    <property type="entry name" value="MFS"/>
</dbReference>
<comment type="caution">
    <text evidence="7">The sequence shown here is derived from an EMBL/GenBank/DDBJ whole genome shotgun (WGS) entry which is preliminary data.</text>
</comment>
<feature type="transmembrane region" description="Helical" evidence="5">
    <location>
        <begin position="340"/>
        <end position="372"/>
    </location>
</feature>
<keyword evidence="4 5" id="KW-0472">Membrane</keyword>
<dbReference type="Proteomes" id="UP000321793">
    <property type="component" value="Unassembled WGS sequence"/>
</dbReference>
<feature type="domain" description="Major facilitator superfamily (MFS) profile" evidence="6">
    <location>
        <begin position="1"/>
        <end position="381"/>
    </location>
</feature>
<dbReference type="InterPro" id="IPR020846">
    <property type="entry name" value="MFS_dom"/>
</dbReference>
<dbReference type="InterPro" id="IPR052528">
    <property type="entry name" value="Sugar_transport-like"/>
</dbReference>